<evidence type="ECO:0000313" key="11">
    <source>
        <dbReference type="EMBL" id="QEE82757.1"/>
    </source>
</evidence>
<dbReference type="GO" id="GO:0005549">
    <property type="term" value="F:odorant binding"/>
    <property type="evidence" value="ECO:0007669"/>
    <property type="project" value="InterPro"/>
</dbReference>
<evidence type="ECO:0000256" key="10">
    <source>
        <dbReference type="RuleBase" id="RU351113"/>
    </source>
</evidence>
<evidence type="ECO:0000256" key="4">
    <source>
        <dbReference type="ARBA" id="ARBA00022692"/>
    </source>
</evidence>
<feature type="transmembrane region" description="Helical" evidence="10">
    <location>
        <begin position="294"/>
        <end position="316"/>
    </location>
</feature>
<comment type="similarity">
    <text evidence="10">Belongs to the insect chemoreceptor superfamily. Heteromeric odorant receptor channel (TC 1.A.69) family.</text>
</comment>
<protein>
    <recommendedName>
        <fullName evidence="10">Odorant receptor</fullName>
    </recommendedName>
</protein>
<feature type="transmembrane region" description="Helical" evidence="10">
    <location>
        <begin position="182"/>
        <end position="204"/>
    </location>
</feature>
<proteinExistence type="evidence at transcript level"/>
<evidence type="ECO:0000256" key="2">
    <source>
        <dbReference type="ARBA" id="ARBA00022475"/>
    </source>
</evidence>
<reference evidence="11" key="1">
    <citation type="submission" date="2019-01" db="EMBL/GenBank/DDBJ databases">
        <title>Antennal transcriptome and differential expression of olfactory genes in the Conogethes pinicolalis (Lepidoptera: Crambidae).</title>
        <authorList>
            <person name="Jing D."/>
            <person name="Zhang T."/>
            <person name="Wang Z."/>
            <person name="He K."/>
            <person name="Bai S."/>
        </authorList>
    </citation>
    <scope>NUCLEOTIDE SEQUENCE</scope>
</reference>
<keyword evidence="9 10" id="KW-0807">Transducer</keyword>
<dbReference type="AlphaFoldDB" id="A0A5B9GGD4"/>
<sequence>MKNYVILKTYCEKIFLVGSGNFWYEENEIGNDNSWYYKIFRGTLFSLYGFMTILEIMAVIFGNFPEDEKRDCVTFAVSHTIVMIKIFSVVSNKELIRTMNRNMVNICEPYEEPKLMADKYRIVKLNVMAYFCVVYGSAVCFVLEGLRKLFDGSHFVTVVTYYPTFEDNSICATGFRILTTVMLMLMMMTMIVSVDSFTMAYLIMLKYKFITLRHYLEGITEDFHKMNNSGNSRLAAERLTNGLVEGIVMHKDLLRMAKDIDQAFGTVIALQLCLSSGSAVSLLLQFALSDQLTFVAGMKIIFFVVALFFLLGLFLCNAGEITYQASLLADTIFYCGWHACVPQPPPLRNLRRLVLLACAQAQRPLIMKAFKMIQLSYSTFLQVLRGTYSVFALFYAQHK</sequence>
<organism evidence="11">
    <name type="scientific">Conogethes pinicolalis</name>
    <dbReference type="NCBI Taxonomy" id="1178461"/>
    <lineage>
        <taxon>Eukaryota</taxon>
        <taxon>Metazoa</taxon>
        <taxon>Ecdysozoa</taxon>
        <taxon>Arthropoda</taxon>
        <taxon>Hexapoda</taxon>
        <taxon>Insecta</taxon>
        <taxon>Pterygota</taxon>
        <taxon>Neoptera</taxon>
        <taxon>Endopterygota</taxon>
        <taxon>Lepidoptera</taxon>
        <taxon>Glossata</taxon>
        <taxon>Ditrysia</taxon>
        <taxon>Pyraloidea</taxon>
        <taxon>Crambidae</taxon>
        <taxon>Spilomelinae</taxon>
        <taxon>Conogethes</taxon>
    </lineage>
</organism>
<comment type="subcellular location">
    <subcellularLocation>
        <location evidence="1 10">Cell membrane</location>
        <topology evidence="1 10">Multi-pass membrane protein</topology>
    </subcellularLocation>
</comment>
<dbReference type="EMBL" id="MK458398">
    <property type="protein sequence ID" value="QEE82757.1"/>
    <property type="molecule type" value="mRNA"/>
</dbReference>
<feature type="transmembrane region" description="Helical" evidence="10">
    <location>
        <begin position="44"/>
        <end position="61"/>
    </location>
</feature>
<dbReference type="PANTHER" id="PTHR21137:SF35">
    <property type="entry name" value="ODORANT RECEPTOR 19A-RELATED"/>
    <property type="match status" value="1"/>
</dbReference>
<dbReference type="GO" id="GO:0007165">
    <property type="term" value="P:signal transduction"/>
    <property type="evidence" value="ECO:0007669"/>
    <property type="project" value="UniProtKB-KW"/>
</dbReference>
<evidence type="ECO:0000256" key="7">
    <source>
        <dbReference type="ARBA" id="ARBA00023136"/>
    </source>
</evidence>
<evidence type="ECO:0000256" key="3">
    <source>
        <dbReference type="ARBA" id="ARBA00022606"/>
    </source>
</evidence>
<keyword evidence="8 10" id="KW-0675">Receptor</keyword>
<dbReference type="InterPro" id="IPR004117">
    <property type="entry name" value="7tm6_olfct_rcpt"/>
</dbReference>
<accession>A0A5B9GGD4</accession>
<keyword evidence="2" id="KW-1003">Cell membrane</keyword>
<evidence type="ECO:0000256" key="6">
    <source>
        <dbReference type="ARBA" id="ARBA00022989"/>
    </source>
</evidence>
<evidence type="ECO:0000256" key="5">
    <source>
        <dbReference type="ARBA" id="ARBA00022725"/>
    </source>
</evidence>
<evidence type="ECO:0000256" key="9">
    <source>
        <dbReference type="ARBA" id="ARBA00023224"/>
    </source>
</evidence>
<feature type="transmembrane region" description="Helical" evidence="10">
    <location>
        <begin position="125"/>
        <end position="146"/>
    </location>
</feature>
<evidence type="ECO:0000256" key="8">
    <source>
        <dbReference type="ARBA" id="ARBA00023170"/>
    </source>
</evidence>
<gene>
    <name evidence="11" type="primary">OR39</name>
</gene>
<dbReference type="Pfam" id="PF02949">
    <property type="entry name" value="7tm_6"/>
    <property type="match status" value="1"/>
</dbReference>
<dbReference type="PANTHER" id="PTHR21137">
    <property type="entry name" value="ODORANT RECEPTOR"/>
    <property type="match status" value="1"/>
</dbReference>
<feature type="transmembrane region" description="Helical" evidence="10">
    <location>
        <begin position="73"/>
        <end position="91"/>
    </location>
</feature>
<keyword evidence="5 10" id="KW-0552">Olfaction</keyword>
<dbReference type="GO" id="GO:0004984">
    <property type="term" value="F:olfactory receptor activity"/>
    <property type="evidence" value="ECO:0007669"/>
    <property type="project" value="InterPro"/>
</dbReference>
<keyword evidence="4 10" id="KW-0812">Transmembrane</keyword>
<name>A0A5B9GGD4_9NEOP</name>
<feature type="transmembrane region" description="Helical" evidence="10">
    <location>
        <begin position="263"/>
        <end position="288"/>
    </location>
</feature>
<keyword evidence="6 10" id="KW-1133">Transmembrane helix</keyword>
<keyword evidence="7 10" id="KW-0472">Membrane</keyword>
<evidence type="ECO:0000256" key="1">
    <source>
        <dbReference type="ARBA" id="ARBA00004651"/>
    </source>
</evidence>
<keyword evidence="3 10" id="KW-0716">Sensory transduction</keyword>
<dbReference type="GO" id="GO:0005886">
    <property type="term" value="C:plasma membrane"/>
    <property type="evidence" value="ECO:0007669"/>
    <property type="project" value="UniProtKB-SubCell"/>
</dbReference>
<comment type="caution">
    <text evidence="10">Lacks conserved residue(s) required for the propagation of feature annotation.</text>
</comment>